<evidence type="ECO:0000313" key="1">
    <source>
        <dbReference type="EMBL" id="KAH0468043.1"/>
    </source>
</evidence>
<reference evidence="1 2" key="1">
    <citation type="journal article" date="2021" name="Hortic Res">
        <title>Chromosome-scale assembly of the Dendrobium chrysotoxum genome enhances the understanding of orchid evolution.</title>
        <authorList>
            <person name="Zhang Y."/>
            <person name="Zhang G.Q."/>
            <person name="Zhang D."/>
            <person name="Liu X.D."/>
            <person name="Xu X.Y."/>
            <person name="Sun W.H."/>
            <person name="Yu X."/>
            <person name="Zhu X."/>
            <person name="Wang Z.W."/>
            <person name="Zhao X."/>
            <person name="Zhong W.Y."/>
            <person name="Chen H."/>
            <person name="Yin W.L."/>
            <person name="Huang T."/>
            <person name="Niu S.C."/>
            <person name="Liu Z.J."/>
        </authorList>
    </citation>
    <scope>NUCLEOTIDE SEQUENCE [LARGE SCALE GENOMIC DNA]</scope>
    <source>
        <strain evidence="1">Lindl</strain>
    </source>
</reference>
<proteinExistence type="predicted"/>
<evidence type="ECO:0000313" key="2">
    <source>
        <dbReference type="Proteomes" id="UP000775213"/>
    </source>
</evidence>
<protein>
    <submittedName>
        <fullName evidence="1">Uncharacterized protein</fullName>
    </submittedName>
</protein>
<sequence>MQYEVKLTTMAKYAPHLISTEFSNLVERIKLIEIDLIVLASKFDHGSSSYDVSKRIRDESNGDRKCVNYKRSKSGDSSFEIPSGNIGDDISLRIKGNPLSSHKESVVLGLLRIREPQKHKILKAAPALAKA</sequence>
<organism evidence="1 2">
    <name type="scientific">Dendrobium chrysotoxum</name>
    <name type="common">Orchid</name>
    <dbReference type="NCBI Taxonomy" id="161865"/>
    <lineage>
        <taxon>Eukaryota</taxon>
        <taxon>Viridiplantae</taxon>
        <taxon>Streptophyta</taxon>
        <taxon>Embryophyta</taxon>
        <taxon>Tracheophyta</taxon>
        <taxon>Spermatophyta</taxon>
        <taxon>Magnoliopsida</taxon>
        <taxon>Liliopsida</taxon>
        <taxon>Asparagales</taxon>
        <taxon>Orchidaceae</taxon>
        <taxon>Epidendroideae</taxon>
        <taxon>Malaxideae</taxon>
        <taxon>Dendrobiinae</taxon>
        <taxon>Dendrobium</taxon>
    </lineage>
</organism>
<name>A0AAV7HJ01_DENCH</name>
<gene>
    <name evidence="1" type="ORF">IEQ34_003076</name>
</gene>
<accession>A0AAV7HJ01</accession>
<dbReference type="Proteomes" id="UP000775213">
    <property type="component" value="Unassembled WGS sequence"/>
</dbReference>
<comment type="caution">
    <text evidence="1">The sequence shown here is derived from an EMBL/GenBank/DDBJ whole genome shotgun (WGS) entry which is preliminary data.</text>
</comment>
<keyword evidence="2" id="KW-1185">Reference proteome</keyword>
<dbReference type="AlphaFoldDB" id="A0AAV7HJ01"/>
<dbReference type="EMBL" id="JAGFBR010000004">
    <property type="protein sequence ID" value="KAH0468043.1"/>
    <property type="molecule type" value="Genomic_DNA"/>
</dbReference>